<gene>
    <name evidence="6" type="ORF">DRV85_08605</name>
</gene>
<evidence type="ECO:0000256" key="3">
    <source>
        <dbReference type="ARBA" id="ARBA00023136"/>
    </source>
</evidence>
<feature type="transmembrane region" description="Helical" evidence="4">
    <location>
        <begin position="6"/>
        <end position="26"/>
    </location>
</feature>
<dbReference type="Pfam" id="PF04588">
    <property type="entry name" value="HIG_1_N"/>
    <property type="match status" value="1"/>
</dbReference>
<dbReference type="Proteomes" id="UP000253370">
    <property type="component" value="Unassembled WGS sequence"/>
</dbReference>
<comment type="caution">
    <text evidence="6">The sequence shown here is derived from an EMBL/GenBank/DDBJ whole genome shotgun (WGS) entry which is preliminary data.</text>
</comment>
<organism evidence="6 7">
    <name type="scientific">Rhodosalinus halophilus</name>
    <dbReference type="NCBI Taxonomy" id="2259333"/>
    <lineage>
        <taxon>Bacteria</taxon>
        <taxon>Pseudomonadati</taxon>
        <taxon>Pseudomonadota</taxon>
        <taxon>Alphaproteobacteria</taxon>
        <taxon>Rhodobacterales</taxon>
        <taxon>Paracoccaceae</taxon>
        <taxon>Rhodosalinus</taxon>
    </lineage>
</organism>
<evidence type="ECO:0000313" key="7">
    <source>
        <dbReference type="Proteomes" id="UP000253370"/>
    </source>
</evidence>
<keyword evidence="1 4" id="KW-0812">Transmembrane</keyword>
<dbReference type="EMBL" id="QNTQ01000006">
    <property type="protein sequence ID" value="RBI85776.1"/>
    <property type="molecule type" value="Genomic_DNA"/>
</dbReference>
<sequence length="67" mass="7477">MASDPLFYVMAIAMLAVVAILLTGIGGFARGGEFNRKYANKLMRWRIIAQFVAVMLILLFVWLRGGN</sequence>
<evidence type="ECO:0000256" key="4">
    <source>
        <dbReference type="SAM" id="Phobius"/>
    </source>
</evidence>
<reference evidence="6 7" key="1">
    <citation type="submission" date="2018-07" db="EMBL/GenBank/DDBJ databases">
        <title>Rhodosalinus sp. strain E84T genomic sequence and assembly.</title>
        <authorList>
            <person name="Liu Z.-W."/>
            <person name="Lu D.-C."/>
        </authorList>
    </citation>
    <scope>NUCLEOTIDE SEQUENCE [LARGE SCALE GENOMIC DNA]</scope>
    <source>
        <strain evidence="6 7">E84</strain>
    </source>
</reference>
<protein>
    <submittedName>
        <fullName evidence="6">Twin transmembrane helix small protein</fullName>
    </submittedName>
</protein>
<dbReference type="NCBIfam" id="NF033233">
    <property type="entry name" value="twin_helix"/>
    <property type="match status" value="1"/>
</dbReference>
<dbReference type="PROSITE" id="PS51503">
    <property type="entry name" value="HIG1"/>
    <property type="match status" value="1"/>
</dbReference>
<name>A0A365UA90_9RHOB</name>
<dbReference type="AlphaFoldDB" id="A0A365UA90"/>
<feature type="domain" description="HIG1" evidence="5">
    <location>
        <begin position="1"/>
        <end position="67"/>
    </location>
</feature>
<accession>A0A365UA90</accession>
<evidence type="ECO:0000256" key="1">
    <source>
        <dbReference type="ARBA" id="ARBA00022692"/>
    </source>
</evidence>
<keyword evidence="7" id="KW-1185">Reference proteome</keyword>
<keyword evidence="3 4" id="KW-0472">Membrane</keyword>
<evidence type="ECO:0000313" key="6">
    <source>
        <dbReference type="EMBL" id="RBI85776.1"/>
    </source>
</evidence>
<dbReference type="OrthoDB" id="7284889at2"/>
<dbReference type="InterPro" id="IPR007667">
    <property type="entry name" value="Hypoxia_induced_domain"/>
</dbReference>
<evidence type="ECO:0000259" key="5">
    <source>
        <dbReference type="PROSITE" id="PS51503"/>
    </source>
</evidence>
<feature type="transmembrane region" description="Helical" evidence="4">
    <location>
        <begin position="47"/>
        <end position="65"/>
    </location>
</feature>
<dbReference type="RefSeq" id="WP_113289034.1">
    <property type="nucleotide sequence ID" value="NZ_QNTQ01000006.1"/>
</dbReference>
<proteinExistence type="predicted"/>
<keyword evidence="2 4" id="KW-1133">Transmembrane helix</keyword>
<evidence type="ECO:0000256" key="2">
    <source>
        <dbReference type="ARBA" id="ARBA00022989"/>
    </source>
</evidence>